<dbReference type="PATRIC" id="fig|665004.4.peg.3871"/>
<dbReference type="InterPro" id="IPR040442">
    <property type="entry name" value="Pyrv_kinase-like_dom_sf"/>
</dbReference>
<keyword evidence="2 5" id="KW-0479">Metal-binding</keyword>
<keyword evidence="7" id="KW-0456">Lyase</keyword>
<evidence type="ECO:0000256" key="2">
    <source>
        <dbReference type="ARBA" id="ARBA00022723"/>
    </source>
</evidence>
<feature type="binding site" evidence="5">
    <location>
        <position position="117"/>
    </location>
    <ligand>
        <name>Mg(2+)</name>
        <dbReference type="ChEBI" id="CHEBI:18420"/>
    </ligand>
</feature>
<dbReference type="InterPro" id="IPR015813">
    <property type="entry name" value="Pyrv/PenolPyrv_kinase-like_dom"/>
</dbReference>
<evidence type="ECO:0000259" key="6">
    <source>
        <dbReference type="Pfam" id="PF03328"/>
    </source>
</evidence>
<dbReference type="OrthoDB" id="4322898at2"/>
<dbReference type="PANTHER" id="PTHR32308:SF10">
    <property type="entry name" value="CITRATE LYASE SUBUNIT BETA"/>
    <property type="match status" value="1"/>
</dbReference>
<evidence type="ECO:0000256" key="4">
    <source>
        <dbReference type="PIRSR" id="PIRSR015582-1"/>
    </source>
</evidence>
<dbReference type="GO" id="GO:0000287">
    <property type="term" value="F:magnesium ion binding"/>
    <property type="evidence" value="ECO:0007669"/>
    <property type="project" value="TreeGrafter"/>
</dbReference>
<dbReference type="Proteomes" id="UP000074382">
    <property type="component" value="Unassembled WGS sequence"/>
</dbReference>
<dbReference type="GO" id="GO:0006107">
    <property type="term" value="P:oxaloacetate metabolic process"/>
    <property type="evidence" value="ECO:0007669"/>
    <property type="project" value="TreeGrafter"/>
</dbReference>
<accession>A0A147KHE4</accession>
<dbReference type="Gene3D" id="3.20.20.60">
    <property type="entry name" value="Phosphoenolpyruvate-binding domains"/>
    <property type="match status" value="1"/>
</dbReference>
<evidence type="ECO:0000313" key="8">
    <source>
        <dbReference type="Proteomes" id="UP000074382"/>
    </source>
</evidence>
<dbReference type="PIRSF" id="PIRSF015582">
    <property type="entry name" value="Cit_lyase_B"/>
    <property type="match status" value="1"/>
</dbReference>
<evidence type="ECO:0000313" key="7">
    <source>
        <dbReference type="EMBL" id="KUP96717.1"/>
    </source>
</evidence>
<feature type="binding site" evidence="4">
    <location>
        <position position="69"/>
    </location>
    <ligand>
        <name>substrate</name>
    </ligand>
</feature>
<protein>
    <submittedName>
        <fullName evidence="7">Citrate lyase</fullName>
    </submittedName>
</protein>
<dbReference type="Pfam" id="PF03328">
    <property type="entry name" value="HpcH_HpaI"/>
    <property type="match status" value="1"/>
</dbReference>
<comment type="cofactor">
    <cofactor evidence="1">
        <name>Mg(2+)</name>
        <dbReference type="ChEBI" id="CHEBI:18420"/>
    </cofactor>
</comment>
<feature type="binding site" evidence="5">
    <location>
        <position position="143"/>
    </location>
    <ligand>
        <name>Mg(2+)</name>
        <dbReference type="ChEBI" id="CHEBI:18420"/>
    </ligand>
</feature>
<dbReference type="InterPro" id="IPR005000">
    <property type="entry name" value="Aldolase/citrate-lyase_domain"/>
</dbReference>
<dbReference type="PANTHER" id="PTHR32308">
    <property type="entry name" value="LYASE BETA SUBUNIT, PUTATIVE (AFU_ORTHOLOGUE AFUA_4G13030)-RELATED"/>
    <property type="match status" value="1"/>
</dbReference>
<organism evidence="7 8">
    <name type="scientific">Thermobifida cellulosilytica TB100</name>
    <dbReference type="NCBI Taxonomy" id="665004"/>
    <lineage>
        <taxon>Bacteria</taxon>
        <taxon>Bacillati</taxon>
        <taxon>Actinomycetota</taxon>
        <taxon>Actinomycetes</taxon>
        <taxon>Streptosporangiales</taxon>
        <taxon>Nocardiopsidaceae</taxon>
        <taxon>Thermobifida</taxon>
    </lineage>
</organism>
<gene>
    <name evidence="7" type="ORF">AC529_10755</name>
</gene>
<feature type="domain" description="HpcH/HpaI aldolase/citrate lyase" evidence="6">
    <location>
        <begin position="13"/>
        <end position="216"/>
    </location>
</feature>
<keyword evidence="8" id="KW-1185">Reference proteome</keyword>
<evidence type="ECO:0000256" key="1">
    <source>
        <dbReference type="ARBA" id="ARBA00001946"/>
    </source>
</evidence>
<reference evidence="8" key="1">
    <citation type="journal article" date="2017" name="Acta Aliment.">
        <title>Plant polysaccharide degrading enzyme system of Thermpbifida cellulosilytica TB100 revealed by de novo genome project data.</title>
        <authorList>
            <person name="Toth A."/>
            <person name="Baka E."/>
            <person name="Luzics S."/>
            <person name="Bata-Vidacs I."/>
            <person name="Nagy I."/>
            <person name="Balint B."/>
            <person name="Herceg R."/>
            <person name="Olasz F."/>
            <person name="Wilk T."/>
            <person name="Nagy T."/>
            <person name="Kriszt B."/>
            <person name="Nagy I."/>
            <person name="Kukolya J."/>
        </authorList>
    </citation>
    <scope>NUCLEOTIDE SEQUENCE [LARGE SCALE GENOMIC DNA]</scope>
    <source>
        <strain evidence="8">TB100</strain>
    </source>
</reference>
<dbReference type="STRING" id="665004.AC529_10755"/>
<dbReference type="GO" id="GO:0016829">
    <property type="term" value="F:lyase activity"/>
    <property type="evidence" value="ECO:0007669"/>
    <property type="project" value="UniProtKB-KW"/>
</dbReference>
<keyword evidence="3 5" id="KW-0460">Magnesium</keyword>
<dbReference type="EMBL" id="LGEM01000077">
    <property type="protein sequence ID" value="KUP96717.1"/>
    <property type="molecule type" value="Genomic_DNA"/>
</dbReference>
<evidence type="ECO:0000256" key="5">
    <source>
        <dbReference type="PIRSR" id="PIRSR015582-2"/>
    </source>
</evidence>
<feature type="binding site" evidence="4">
    <location>
        <position position="117"/>
    </location>
    <ligand>
        <name>substrate</name>
    </ligand>
</feature>
<proteinExistence type="predicted"/>
<comment type="caution">
    <text evidence="7">The sequence shown here is derived from an EMBL/GenBank/DDBJ whole genome shotgun (WGS) entry which is preliminary data.</text>
</comment>
<dbReference type="AlphaFoldDB" id="A0A147KHE4"/>
<name>A0A147KHE4_THECS</name>
<sequence>MSPAGPGLPGPALLFCPADRPDRYAKAARLADAVVLDLEDGVAPEHKDRARDLLVAGLAGLDPDRVVVRVNAPGTPWWDADVAAVRRAGVRLVMLPKAERPEDVEALAPARVIALCETAAGVLAAPRLAASPSCAALSWGAEDLAADLGGTAGRRPDGSYHDVARHARAQVLLAAAAARRPAVETVHLDHDDLAGLAASSAEAAREGFSARLCVHPSQVGPVREAFAPDDADVEWARAVLEAAEHAPSGVFRFRGRMVDEPLLRQARAVLRRSGG</sequence>
<dbReference type="SUPFAM" id="SSF51621">
    <property type="entry name" value="Phosphoenolpyruvate/pyruvate domain"/>
    <property type="match status" value="1"/>
</dbReference>
<dbReference type="InterPro" id="IPR011206">
    <property type="entry name" value="Citrate_lyase_beta/mcl1/mcl2"/>
</dbReference>
<evidence type="ECO:0000256" key="3">
    <source>
        <dbReference type="ARBA" id="ARBA00022842"/>
    </source>
</evidence>
<dbReference type="RefSeq" id="WP_068758483.1">
    <property type="nucleotide sequence ID" value="NZ_KQ950187.1"/>
</dbReference>